<dbReference type="InterPro" id="IPR048324">
    <property type="entry name" value="ZSWIM1-3_RNaseH-like"/>
</dbReference>
<evidence type="ECO:0000259" key="2">
    <source>
        <dbReference type="Pfam" id="PF21056"/>
    </source>
</evidence>
<organism evidence="3 4">
    <name type="scientific">Phytophthora nicotianae</name>
    <name type="common">Potato buckeye rot agent</name>
    <name type="synonym">Phytophthora parasitica</name>
    <dbReference type="NCBI Taxonomy" id="4792"/>
    <lineage>
        <taxon>Eukaryota</taxon>
        <taxon>Sar</taxon>
        <taxon>Stramenopiles</taxon>
        <taxon>Oomycota</taxon>
        <taxon>Peronosporomycetes</taxon>
        <taxon>Peronosporales</taxon>
        <taxon>Peronosporaceae</taxon>
        <taxon>Phytophthora</taxon>
    </lineage>
</organism>
<evidence type="ECO:0000313" key="3">
    <source>
        <dbReference type="EMBL" id="KUF73174.1"/>
    </source>
</evidence>
<proteinExistence type="predicted"/>
<evidence type="ECO:0000256" key="1">
    <source>
        <dbReference type="SAM" id="MobiDB-lite"/>
    </source>
</evidence>
<gene>
    <name evidence="3" type="ORF">AM587_10006533</name>
</gene>
<dbReference type="EMBL" id="LNFO01006033">
    <property type="protein sequence ID" value="KUF73174.1"/>
    <property type="molecule type" value="Genomic_DNA"/>
</dbReference>
<evidence type="ECO:0000313" key="4">
    <source>
        <dbReference type="Proteomes" id="UP000052943"/>
    </source>
</evidence>
<dbReference type="PANTHER" id="PTHR31569:SF4">
    <property type="entry name" value="SWIM-TYPE DOMAIN-CONTAINING PROTEIN"/>
    <property type="match status" value="1"/>
</dbReference>
<feature type="region of interest" description="Disordered" evidence="1">
    <location>
        <begin position="315"/>
        <end position="361"/>
    </location>
</feature>
<dbReference type="InterPro" id="IPR052579">
    <property type="entry name" value="Zinc_finger_SWIM"/>
</dbReference>
<reference evidence="3 4" key="1">
    <citation type="submission" date="2015-11" db="EMBL/GenBank/DDBJ databases">
        <title>Genomes and virulence difference between two physiological races of Phytophthora nicotianae.</title>
        <authorList>
            <person name="Liu H."/>
            <person name="Ma X."/>
            <person name="Yu H."/>
            <person name="Fang D."/>
            <person name="Li Y."/>
            <person name="Wang X."/>
            <person name="Wang W."/>
            <person name="Dong Y."/>
            <person name="Xiao B."/>
        </authorList>
    </citation>
    <scope>NUCLEOTIDE SEQUENCE [LARGE SCALE GENOMIC DNA]</scope>
    <source>
        <strain evidence="4">race 0</strain>
    </source>
</reference>
<comment type="caution">
    <text evidence="3">The sequence shown here is derived from an EMBL/GenBank/DDBJ whole genome shotgun (WGS) entry which is preliminary data.</text>
</comment>
<dbReference type="STRING" id="4790.A0A0W8BNJ0"/>
<sequence>MRRVFGRFSEVLLVDCSHKTIRYNYQLLTFMGMNESGEGAVVQHCLIEANEDWHMERAISHLKRFHPTRVNFVRVIVVDKDLNAIRVLEANFPEARILICHFHMIKYLKEMRYESEFGKISSDDESQIDAAVHKMEYAVSEGKYNEAHEFMKDICERSSMDQFVKYFEKNWHSGMERWEGVDGTMSMEKCIKALVSFDRGKQREYEYRIGQFRNSNYDEEMSTALRFTTHYVARQIERQYAGGLAKSSRYKFEEDSEESCGITVRGLFKDHKFCVDDWRCDSEMADIEDEAEFEDMFLFVMGQRRNVRQKKIAEDIPEGEVDGDAEVEDLQDPNDANMKRKFGISSSDDDTSQTESSTALV</sequence>
<dbReference type="Pfam" id="PF21056">
    <property type="entry name" value="ZSWIM1-3_RNaseH-like"/>
    <property type="match status" value="1"/>
</dbReference>
<accession>A0A0W8BNJ0</accession>
<name>A0A0W8BNJ0_PHYNI</name>
<feature type="domain" description="ZSWIM1/3 RNaseH-like" evidence="2">
    <location>
        <begin position="1"/>
        <end position="98"/>
    </location>
</feature>
<dbReference type="AlphaFoldDB" id="A0A0W8BNJ0"/>
<feature type="compositionally biased region" description="Acidic residues" evidence="1">
    <location>
        <begin position="315"/>
        <end position="332"/>
    </location>
</feature>
<dbReference type="PANTHER" id="PTHR31569">
    <property type="entry name" value="SWIM-TYPE DOMAIN-CONTAINING PROTEIN"/>
    <property type="match status" value="1"/>
</dbReference>
<protein>
    <recommendedName>
        <fullName evidence="2">ZSWIM1/3 RNaseH-like domain-containing protein</fullName>
    </recommendedName>
</protein>
<dbReference type="Proteomes" id="UP000052943">
    <property type="component" value="Unassembled WGS sequence"/>
</dbReference>